<evidence type="ECO:0000313" key="2">
    <source>
        <dbReference type="EMBL" id="EAA16763.1"/>
    </source>
</evidence>
<keyword evidence="3" id="KW-1185">Reference proteome</keyword>
<evidence type="ECO:0000313" key="3">
    <source>
        <dbReference type="Proteomes" id="UP000008553"/>
    </source>
</evidence>
<dbReference type="PaxDb" id="73239-Q7RS27"/>
<dbReference type="PROSITE" id="PS50053">
    <property type="entry name" value="UBIQUITIN_2"/>
    <property type="match status" value="1"/>
</dbReference>
<dbReference type="FunCoup" id="Q7RS27">
    <property type="interactions" value="33"/>
</dbReference>
<name>Q7RS27_PLAYO</name>
<dbReference type="SUPFAM" id="SSF54236">
    <property type="entry name" value="Ubiquitin-like"/>
    <property type="match status" value="1"/>
</dbReference>
<accession>Q7RS27</accession>
<organism evidence="2 3">
    <name type="scientific">Plasmodium yoelii yoelii</name>
    <dbReference type="NCBI Taxonomy" id="73239"/>
    <lineage>
        <taxon>Eukaryota</taxon>
        <taxon>Sar</taxon>
        <taxon>Alveolata</taxon>
        <taxon>Apicomplexa</taxon>
        <taxon>Aconoidasida</taxon>
        <taxon>Haemosporida</taxon>
        <taxon>Plasmodiidae</taxon>
        <taxon>Plasmodium</taxon>
        <taxon>Plasmodium (Vinckeia)</taxon>
    </lineage>
</organism>
<sequence>MYNCIKINNYNNKLANQKLMNISTNVESRGINKNNNDRNEIKNKKNIFGINNSNKCNIMISCYDKGGVFDQNFFLLIEEKNNIKFVKEEIENIYGIPIKFQEIIYENQKLDDNITIKNLIKGKNINETDDEIDKKDINMEKGNKKIKILKEKLKHYGCITLFNEYKKLLEKFKNNMIKKDIDVVEFFKSFDKEFEKLLNNNNISLEKIKKEIENLKYFDKKKLLLRLEIDYPHMDNLLLIRIKELIKFYYLGDIQSFLIFRVDKYIICILSANINVSII</sequence>
<dbReference type="InterPro" id="IPR029071">
    <property type="entry name" value="Ubiquitin-like_domsf"/>
</dbReference>
<dbReference type="Proteomes" id="UP000008553">
    <property type="component" value="Unassembled WGS sequence"/>
</dbReference>
<dbReference type="EMBL" id="AABL01000149">
    <property type="protein sequence ID" value="EAA16763.1"/>
    <property type="molecule type" value="Genomic_DNA"/>
</dbReference>
<dbReference type="CDD" id="cd17039">
    <property type="entry name" value="Ubl_ubiquitin_like"/>
    <property type="match status" value="1"/>
</dbReference>
<reference evidence="2 3" key="1">
    <citation type="journal article" date="2002" name="Nature">
        <title>Genome sequence and comparative analysis of the model rodent malaria parasite Plasmodium yoelii yoelii.</title>
        <authorList>
            <person name="Carlton J.M."/>
            <person name="Angiuoli S.V."/>
            <person name="Suh B.B."/>
            <person name="Kooij T.W."/>
            <person name="Pertea M."/>
            <person name="Silva J.C."/>
            <person name="Ermolaeva M.D."/>
            <person name="Allen J.E."/>
            <person name="Selengut J.D."/>
            <person name="Koo H.L."/>
            <person name="Peterson J.D."/>
            <person name="Pop M."/>
            <person name="Kosack D.S."/>
            <person name="Shumway M.F."/>
            <person name="Bidwell S.L."/>
            <person name="Shallom S.J."/>
            <person name="van Aken S.E."/>
            <person name="Riedmuller S.B."/>
            <person name="Feldblyum T.V."/>
            <person name="Cho J.K."/>
            <person name="Quackenbush J."/>
            <person name="Sedegah M."/>
            <person name="Shoaibi A."/>
            <person name="Cummings L.M."/>
            <person name="Florens L."/>
            <person name="Yates J.R."/>
            <person name="Raine J.D."/>
            <person name="Sinden R.E."/>
            <person name="Harris M.A."/>
            <person name="Cunningham D.A."/>
            <person name="Preiser P.R."/>
            <person name="Bergman L.W."/>
            <person name="Vaidya A.B."/>
            <person name="van Lin L.H."/>
            <person name="Janse C.J."/>
            <person name="Waters A.P."/>
            <person name="Smith H.O."/>
            <person name="White O.R."/>
            <person name="Salzberg S.L."/>
            <person name="Venter J.C."/>
            <person name="Fraser C.M."/>
            <person name="Hoffman S.L."/>
            <person name="Gardner M.J."/>
            <person name="Carucci D.J."/>
        </authorList>
    </citation>
    <scope>NUCLEOTIDE SEQUENCE [LARGE SCALE GENOMIC DNA]</scope>
    <source>
        <strain evidence="2 3">17XNL</strain>
    </source>
</reference>
<protein>
    <recommendedName>
        <fullName evidence="1">Ubiquitin-like domain-containing protein</fullName>
    </recommendedName>
</protein>
<dbReference type="Gene3D" id="3.10.20.90">
    <property type="entry name" value="Phosphatidylinositol 3-kinase Catalytic Subunit, Chain A, domain 1"/>
    <property type="match status" value="1"/>
</dbReference>
<feature type="domain" description="Ubiquitin-like" evidence="1">
    <location>
        <begin position="58"/>
        <end position="119"/>
    </location>
</feature>
<dbReference type="AlphaFoldDB" id="Q7RS27"/>
<dbReference type="InterPro" id="IPR000626">
    <property type="entry name" value="Ubiquitin-like_dom"/>
</dbReference>
<dbReference type="InParanoid" id="Q7RS27"/>
<comment type="caution">
    <text evidence="2">The sequence shown here is derived from an EMBL/GenBank/DDBJ whole genome shotgun (WGS) entry which is preliminary data.</text>
</comment>
<proteinExistence type="predicted"/>
<gene>
    <name evidence="2" type="ORF">PY00539</name>
</gene>
<evidence type="ECO:0000259" key="1">
    <source>
        <dbReference type="PROSITE" id="PS50053"/>
    </source>
</evidence>